<comment type="caution">
    <text evidence="3">The sequence shown here is derived from an EMBL/GenBank/DDBJ whole genome shotgun (WGS) entry which is preliminary data.</text>
</comment>
<evidence type="ECO:0000313" key="4">
    <source>
        <dbReference type="Proteomes" id="UP000295344"/>
    </source>
</evidence>
<accession>A0A4R7FRQ8</accession>
<protein>
    <submittedName>
        <fullName evidence="3">Short-subunit dehydrogenase</fullName>
    </submittedName>
</protein>
<dbReference type="PANTHER" id="PTHR24320">
    <property type="entry name" value="RETINOL DEHYDROGENASE"/>
    <property type="match status" value="1"/>
</dbReference>
<gene>
    <name evidence="3" type="ORF">CLV52_1066</name>
</gene>
<dbReference type="Gene3D" id="3.40.50.720">
    <property type="entry name" value="NAD(P)-binding Rossmann-like Domain"/>
    <property type="match status" value="1"/>
</dbReference>
<comment type="similarity">
    <text evidence="1">Belongs to the short-chain dehydrogenases/reductases (SDR) family.</text>
</comment>
<keyword evidence="2" id="KW-0560">Oxidoreductase</keyword>
<dbReference type="Proteomes" id="UP000295344">
    <property type="component" value="Unassembled WGS sequence"/>
</dbReference>
<dbReference type="SUPFAM" id="SSF51735">
    <property type="entry name" value="NAD(P)-binding Rossmann-fold domains"/>
    <property type="match status" value="1"/>
</dbReference>
<dbReference type="RefSeq" id="WP_133765217.1">
    <property type="nucleotide sequence ID" value="NZ_BAAARP010000001.1"/>
</dbReference>
<evidence type="ECO:0000313" key="3">
    <source>
        <dbReference type="EMBL" id="TDS80500.1"/>
    </source>
</evidence>
<name>A0A4R7FRQ8_9MICO</name>
<evidence type="ECO:0000256" key="1">
    <source>
        <dbReference type="ARBA" id="ARBA00006484"/>
    </source>
</evidence>
<dbReference type="OrthoDB" id="9785826at2"/>
<dbReference type="InterPro" id="IPR002347">
    <property type="entry name" value="SDR_fam"/>
</dbReference>
<dbReference type="PANTHER" id="PTHR24320:SF274">
    <property type="entry name" value="CHAIN DEHYDROGENASE, PUTATIVE (AFU_ORTHOLOGUE AFUA_4G00440)-RELATED"/>
    <property type="match status" value="1"/>
</dbReference>
<sequence length="242" mass="24875">MARVLVTGSADGLGLAVGQRLLEQGHEVVLHARNASRADDTRAAAPGAAEVLVGDLASDEETRALAEAANATGRFDAVIHNAGVGSGGGAALTTVNVLAPYLLTALMERPDRLVYLSSGMHRSGGADAGALARGGISYGDSKLFDAALAGAVARRWPAVRSNAVDPGWIRTRMGGSGAPGSLDEGAATQVWLATSDDPAALVSGRYFKDLRQQQPVAAVLDERFQDELLAALERLTGVPLPA</sequence>
<evidence type="ECO:0000256" key="2">
    <source>
        <dbReference type="ARBA" id="ARBA00023002"/>
    </source>
</evidence>
<reference evidence="3 4" key="1">
    <citation type="submission" date="2019-03" db="EMBL/GenBank/DDBJ databases">
        <title>Genomic Encyclopedia of Archaeal and Bacterial Type Strains, Phase II (KMG-II): from individual species to whole genera.</title>
        <authorList>
            <person name="Goeker M."/>
        </authorList>
    </citation>
    <scope>NUCLEOTIDE SEQUENCE [LARGE SCALE GENOMIC DNA]</scope>
    <source>
        <strain evidence="3 4">DSM 24782</strain>
    </source>
</reference>
<organism evidence="3 4">
    <name type="scientific">Amnibacterium kyonggiense</name>
    <dbReference type="NCBI Taxonomy" id="595671"/>
    <lineage>
        <taxon>Bacteria</taxon>
        <taxon>Bacillati</taxon>
        <taxon>Actinomycetota</taxon>
        <taxon>Actinomycetes</taxon>
        <taxon>Micrococcales</taxon>
        <taxon>Microbacteriaceae</taxon>
        <taxon>Amnibacterium</taxon>
    </lineage>
</organism>
<dbReference type="GO" id="GO:0016491">
    <property type="term" value="F:oxidoreductase activity"/>
    <property type="evidence" value="ECO:0007669"/>
    <property type="project" value="UniProtKB-KW"/>
</dbReference>
<dbReference type="EMBL" id="SOAM01000001">
    <property type="protein sequence ID" value="TDS80500.1"/>
    <property type="molecule type" value="Genomic_DNA"/>
</dbReference>
<proteinExistence type="inferred from homology"/>
<keyword evidence="4" id="KW-1185">Reference proteome</keyword>
<dbReference type="AlphaFoldDB" id="A0A4R7FRQ8"/>
<dbReference type="InterPro" id="IPR036291">
    <property type="entry name" value="NAD(P)-bd_dom_sf"/>
</dbReference>
<dbReference type="PRINTS" id="PR00081">
    <property type="entry name" value="GDHRDH"/>
</dbReference>
<dbReference type="Pfam" id="PF00106">
    <property type="entry name" value="adh_short"/>
    <property type="match status" value="1"/>
</dbReference>